<evidence type="ECO:0000256" key="3">
    <source>
        <dbReference type="ARBA" id="ARBA00022801"/>
    </source>
</evidence>
<dbReference type="PANTHER" id="PTHR43199">
    <property type="entry name" value="GLUTATHIONE HYDROLASE"/>
    <property type="match status" value="1"/>
</dbReference>
<accession>A0A011NXI2</accession>
<organism evidence="5 6">
    <name type="scientific">Candidatus Accumulibacter adjunctus</name>
    <dbReference type="NCBI Taxonomy" id="1454001"/>
    <lineage>
        <taxon>Bacteria</taxon>
        <taxon>Pseudomonadati</taxon>
        <taxon>Pseudomonadota</taxon>
        <taxon>Betaproteobacteria</taxon>
        <taxon>Candidatus Accumulibacter</taxon>
    </lineage>
</organism>
<keyword evidence="4" id="KW-0865">Zymogen</keyword>
<dbReference type="AlphaFoldDB" id="A0A011NXI2"/>
<evidence type="ECO:0000256" key="2">
    <source>
        <dbReference type="ARBA" id="ARBA00022679"/>
    </source>
</evidence>
<dbReference type="STRING" id="1454001.AW08_00578"/>
<dbReference type="Proteomes" id="UP000020218">
    <property type="component" value="Unassembled WGS sequence"/>
</dbReference>
<evidence type="ECO:0000256" key="1">
    <source>
        <dbReference type="ARBA" id="ARBA00009381"/>
    </source>
</evidence>
<dbReference type="GO" id="GO:0016740">
    <property type="term" value="F:transferase activity"/>
    <property type="evidence" value="ECO:0007669"/>
    <property type="project" value="UniProtKB-KW"/>
</dbReference>
<dbReference type="Gene3D" id="3.60.20.40">
    <property type="match status" value="1"/>
</dbReference>
<keyword evidence="3" id="KW-0378">Hydrolase</keyword>
<dbReference type="InterPro" id="IPR029055">
    <property type="entry name" value="Ntn_hydrolases_N"/>
</dbReference>
<proteinExistence type="inferred from homology"/>
<dbReference type="Pfam" id="PF01019">
    <property type="entry name" value="G_glu_transpept"/>
    <property type="match status" value="1"/>
</dbReference>
<comment type="similarity">
    <text evidence="1">Belongs to the gamma-glutamyltransferase family.</text>
</comment>
<dbReference type="MEROPS" id="T03.013"/>
<dbReference type="InterPro" id="IPR051792">
    <property type="entry name" value="GGT_bact"/>
</dbReference>
<keyword evidence="2" id="KW-0808">Transferase</keyword>
<reference evidence="5" key="1">
    <citation type="submission" date="2014-02" db="EMBL/GenBank/DDBJ databases">
        <title>Expanding our view of genomic diversity in Candidatus Accumulibacter clades.</title>
        <authorList>
            <person name="Skennerton C.T."/>
            <person name="Barr J.J."/>
            <person name="Slater F.R."/>
            <person name="Bond P.L."/>
            <person name="Tyson G.W."/>
        </authorList>
    </citation>
    <scope>NUCLEOTIDE SEQUENCE [LARGE SCALE GENOMIC DNA]</scope>
</reference>
<keyword evidence="6" id="KW-1185">Reference proteome</keyword>
<sequence length="529" mass="54483">MGTRGVIAASEPHTAAAGVRVLQRGGNAVDAIVAAKLAATVTELPLTSLGGGGACVWGDARDGYEVLDFFGAAPGLGLAGWPILDFAPITVDFGETSQVFHIGKGAAAVPGQLVGLLALHRRAGRLPLHEVVAPAVAWARDGFRVSPQIAAIAGLIAPIASNSATVRRLFQPDGRLPRAGDRLANPDLGDFLQGLADGSPAAQVATFHRSLVEHFAPTQGGLIGEQDVASYAPLAREPLRIPFGPFTVLSNPPPSAGGGLIGVGLRIAEELGLGGEEFRSPAHQLAVAAVLATVSEVRGAGYDHRLHADPEAIRQLVAGGSLPQWARLARTLCRENGLGATTHISVIDAEGMAAAMTTSNGEGCGHSLPGLGIHVNNFLGEDDINPAGFHRLAAGSRMSTMMSPTIVLAGDRPRLALGSGGSNRIRSAILQTLLNVLAYGRPLDEAVNASRQHIEGRQLWFETAGLAAGAADALQARWPGATRFASASMFFGGVNCVASIDGRLAGAGDQRRGGIVMFADDRTATALPD</sequence>
<name>A0A011NXI2_9PROT</name>
<dbReference type="InterPro" id="IPR043137">
    <property type="entry name" value="GGT_ssub_C"/>
</dbReference>
<dbReference type="PRINTS" id="PR01210">
    <property type="entry name" value="GGTRANSPTASE"/>
</dbReference>
<comment type="caution">
    <text evidence="5">The sequence shown here is derived from an EMBL/GenBank/DDBJ whole genome shotgun (WGS) entry which is preliminary data.</text>
</comment>
<dbReference type="GO" id="GO:0016787">
    <property type="term" value="F:hydrolase activity"/>
    <property type="evidence" value="ECO:0007669"/>
    <property type="project" value="UniProtKB-KW"/>
</dbReference>
<evidence type="ECO:0000256" key="4">
    <source>
        <dbReference type="ARBA" id="ARBA00023145"/>
    </source>
</evidence>
<gene>
    <name evidence="5" type="primary">acyI</name>
    <name evidence="5" type="ORF">AW08_00578</name>
</gene>
<evidence type="ECO:0000313" key="6">
    <source>
        <dbReference type="Proteomes" id="UP000020218"/>
    </source>
</evidence>
<dbReference type="EMBL" id="JFAX01000002">
    <property type="protein sequence ID" value="EXI69367.1"/>
    <property type="molecule type" value="Genomic_DNA"/>
</dbReference>
<evidence type="ECO:0000313" key="5">
    <source>
        <dbReference type="EMBL" id="EXI69367.1"/>
    </source>
</evidence>
<dbReference type="PANTHER" id="PTHR43199:SF1">
    <property type="entry name" value="GLUTATHIONE HYDROLASE PROENZYME"/>
    <property type="match status" value="1"/>
</dbReference>
<protein>
    <submittedName>
        <fullName evidence="5">Acylase ACY 1</fullName>
    </submittedName>
</protein>
<dbReference type="PATRIC" id="fig|1454001.3.peg.553"/>
<dbReference type="SUPFAM" id="SSF56235">
    <property type="entry name" value="N-terminal nucleophile aminohydrolases (Ntn hydrolases)"/>
    <property type="match status" value="1"/>
</dbReference>